<feature type="non-terminal residue" evidence="2">
    <location>
        <position position="1"/>
    </location>
</feature>
<name>A0A8S0TCZ9_OLEEU</name>
<sequence>MRQVYRPIVRTMEEEETSKNKLSLDPTSTENQVTREITEVLTGMNENKDEPKKQMPPSIMETEVETVLLEEDGKLTEQILVQHQDGKKFPVTCPNGEDLESEDGKMRQEGTTIPERQKKKKFVMLSE</sequence>
<feature type="region of interest" description="Disordered" evidence="1">
    <location>
        <begin position="87"/>
        <end position="127"/>
    </location>
</feature>
<gene>
    <name evidence="2" type="ORF">OLEA9_A102090</name>
</gene>
<organism evidence="2 3">
    <name type="scientific">Olea europaea subsp. europaea</name>
    <dbReference type="NCBI Taxonomy" id="158383"/>
    <lineage>
        <taxon>Eukaryota</taxon>
        <taxon>Viridiplantae</taxon>
        <taxon>Streptophyta</taxon>
        <taxon>Embryophyta</taxon>
        <taxon>Tracheophyta</taxon>
        <taxon>Spermatophyta</taxon>
        <taxon>Magnoliopsida</taxon>
        <taxon>eudicotyledons</taxon>
        <taxon>Gunneridae</taxon>
        <taxon>Pentapetalae</taxon>
        <taxon>asterids</taxon>
        <taxon>lamiids</taxon>
        <taxon>Lamiales</taxon>
        <taxon>Oleaceae</taxon>
        <taxon>Oleeae</taxon>
        <taxon>Olea</taxon>
    </lineage>
</organism>
<comment type="caution">
    <text evidence="2">The sequence shown here is derived from an EMBL/GenBank/DDBJ whole genome shotgun (WGS) entry which is preliminary data.</text>
</comment>
<evidence type="ECO:0000256" key="1">
    <source>
        <dbReference type="SAM" id="MobiDB-lite"/>
    </source>
</evidence>
<accession>A0A8S0TCZ9</accession>
<reference evidence="2 3" key="1">
    <citation type="submission" date="2019-12" db="EMBL/GenBank/DDBJ databases">
        <authorList>
            <person name="Alioto T."/>
            <person name="Alioto T."/>
            <person name="Gomez Garrido J."/>
        </authorList>
    </citation>
    <scope>NUCLEOTIDE SEQUENCE [LARGE SCALE GENOMIC DNA]</scope>
</reference>
<protein>
    <submittedName>
        <fullName evidence="2">Uncharacterized protein</fullName>
    </submittedName>
</protein>
<dbReference type="EMBL" id="CACTIH010005891">
    <property type="protein sequence ID" value="CAA3002898.1"/>
    <property type="molecule type" value="Genomic_DNA"/>
</dbReference>
<dbReference type="Proteomes" id="UP000594638">
    <property type="component" value="Unassembled WGS sequence"/>
</dbReference>
<evidence type="ECO:0000313" key="3">
    <source>
        <dbReference type="Proteomes" id="UP000594638"/>
    </source>
</evidence>
<feature type="region of interest" description="Disordered" evidence="1">
    <location>
        <begin position="1"/>
        <end position="32"/>
    </location>
</feature>
<proteinExistence type="predicted"/>
<dbReference type="AlphaFoldDB" id="A0A8S0TCZ9"/>
<evidence type="ECO:0000313" key="2">
    <source>
        <dbReference type="EMBL" id="CAA3002898.1"/>
    </source>
</evidence>
<feature type="compositionally biased region" description="Basic residues" evidence="1">
    <location>
        <begin position="117"/>
        <end position="127"/>
    </location>
</feature>
<dbReference type="Gramene" id="OE9A102090T1">
    <property type="protein sequence ID" value="OE9A102090C1"/>
    <property type="gene ID" value="OE9A102090"/>
</dbReference>
<keyword evidence="3" id="KW-1185">Reference proteome</keyword>